<gene>
    <name evidence="1" type="ORF">H9789_10595</name>
</gene>
<name>A0A9E2P463_9BACT</name>
<accession>A0A9E2P463</accession>
<evidence type="ECO:0000313" key="2">
    <source>
        <dbReference type="Proteomes" id="UP000823865"/>
    </source>
</evidence>
<sequence length="171" mass="19748">MLYLLIGSACFAFEADSIVYYHYAYVKPVPQPAEDEIIALRYYQKAIDLVFWGTTDEFDDAREGYLPGFFVLSGENLVLKEDTLSFTLSIKGEKVFERPVPVTCFSSELVKGIPLSVNSYHFTKFLDDKRFLLLKKDSVLYLIDPAKDSSKRFERKPLGEIMKLKRVLKDY</sequence>
<protein>
    <submittedName>
        <fullName evidence="1">Uncharacterized protein</fullName>
    </submittedName>
</protein>
<organism evidence="1 2">
    <name type="scientific">Candidatus Paraprevotella stercoravium</name>
    <dbReference type="NCBI Taxonomy" id="2838725"/>
    <lineage>
        <taxon>Bacteria</taxon>
        <taxon>Pseudomonadati</taxon>
        <taxon>Bacteroidota</taxon>
        <taxon>Bacteroidia</taxon>
        <taxon>Bacteroidales</taxon>
        <taxon>Prevotellaceae</taxon>
        <taxon>Paraprevotella</taxon>
    </lineage>
</organism>
<dbReference type="EMBL" id="JAHLFU010000218">
    <property type="protein sequence ID" value="MBU3854240.1"/>
    <property type="molecule type" value="Genomic_DNA"/>
</dbReference>
<reference evidence="1" key="2">
    <citation type="submission" date="2021-04" db="EMBL/GenBank/DDBJ databases">
        <authorList>
            <person name="Gilroy R."/>
        </authorList>
    </citation>
    <scope>NUCLEOTIDE SEQUENCE</scope>
    <source>
        <strain evidence="1">G3-2149</strain>
    </source>
</reference>
<proteinExistence type="predicted"/>
<dbReference type="AlphaFoldDB" id="A0A9E2P463"/>
<comment type="caution">
    <text evidence="1">The sequence shown here is derived from an EMBL/GenBank/DDBJ whole genome shotgun (WGS) entry which is preliminary data.</text>
</comment>
<dbReference type="Proteomes" id="UP000823865">
    <property type="component" value="Unassembled WGS sequence"/>
</dbReference>
<evidence type="ECO:0000313" key="1">
    <source>
        <dbReference type="EMBL" id="MBU3854240.1"/>
    </source>
</evidence>
<reference evidence="1" key="1">
    <citation type="journal article" date="2021" name="PeerJ">
        <title>Extensive microbial diversity within the chicken gut microbiome revealed by metagenomics and culture.</title>
        <authorList>
            <person name="Gilroy R."/>
            <person name="Ravi A."/>
            <person name="Getino M."/>
            <person name="Pursley I."/>
            <person name="Horton D.L."/>
            <person name="Alikhan N.F."/>
            <person name="Baker D."/>
            <person name="Gharbi K."/>
            <person name="Hall N."/>
            <person name="Watson M."/>
            <person name="Adriaenssens E.M."/>
            <person name="Foster-Nyarko E."/>
            <person name="Jarju S."/>
            <person name="Secka A."/>
            <person name="Antonio M."/>
            <person name="Oren A."/>
            <person name="Chaudhuri R.R."/>
            <person name="La Ragione R."/>
            <person name="Hildebrand F."/>
            <person name="Pallen M.J."/>
        </authorList>
    </citation>
    <scope>NUCLEOTIDE SEQUENCE</scope>
    <source>
        <strain evidence="1">G3-2149</strain>
    </source>
</reference>